<evidence type="ECO:0000256" key="1">
    <source>
        <dbReference type="SAM" id="SignalP"/>
    </source>
</evidence>
<gene>
    <name evidence="3" type="primary">Aste57867_2052</name>
    <name evidence="2" type="ORF">As57867_002048</name>
    <name evidence="3" type="ORF">ASTE57867_2052</name>
</gene>
<accession>A0A485K6S0</accession>
<organism evidence="3 4">
    <name type="scientific">Aphanomyces stellatus</name>
    <dbReference type="NCBI Taxonomy" id="120398"/>
    <lineage>
        <taxon>Eukaryota</taxon>
        <taxon>Sar</taxon>
        <taxon>Stramenopiles</taxon>
        <taxon>Oomycota</taxon>
        <taxon>Saprolegniomycetes</taxon>
        <taxon>Saprolegniales</taxon>
        <taxon>Verrucalvaceae</taxon>
        <taxon>Aphanomyces</taxon>
    </lineage>
</organism>
<sequence>MRTTTNVLVSVIASLLLAVSADVPTLPLAKPWTKCEVNTTTFNESQHTRLNQDIHRHVPYGEPIPGLDQEDIRALIPLPDFAECAKFTAPLCYDGICDANQTIEIWAKRLPAINQSSQTKSLFIMDGGPGAASCDMEDLQQRTWVAFQGAFDVYIHDPRGTGRSEMLKCANDTNEALPSCLRHLNYLYGAENAGGFGLTSAATDLLAMAKSINPDIDWYLYGVSYGTLLAARTMHVGEDDFQFKGIIMDSVTPEVWSDDDIGFNDVALRYLAACEADAYCIGHMQQPLVTLVRQVYAVYDNTSDTKSSFPRCRQWIRDEMSLRPEETTSFGVKKLFAYFIRSQSKQQLFPPFLLRLLRCNDADWAIFSGAMTTYIDSDDLEDNILFPYDSRQLNQLIDFSELTNPQDYQSLIDEFKADLITLPEYDDMIPYCYYHNSDADECDVFNITETLPFVYERDDYYGKFATIPDDTSVLIMSGYYDTITPDGWAQSQFNGMTGDAKIWFNFNHTDHSVVDTPCGFHIFKEFLHHDGNVKRINATCLGLIPKLKFKVNAKLSNEVFGVPDIYAGIH</sequence>
<keyword evidence="4" id="KW-1185">Reference proteome</keyword>
<dbReference type="Proteomes" id="UP000332933">
    <property type="component" value="Unassembled WGS sequence"/>
</dbReference>
<proteinExistence type="predicted"/>
<evidence type="ECO:0000313" key="3">
    <source>
        <dbReference type="EMBL" id="VFT79256.1"/>
    </source>
</evidence>
<dbReference type="Gene3D" id="3.40.50.1820">
    <property type="entry name" value="alpha/beta hydrolase"/>
    <property type="match status" value="1"/>
</dbReference>
<evidence type="ECO:0000313" key="2">
    <source>
        <dbReference type="EMBL" id="KAF0717852.1"/>
    </source>
</evidence>
<dbReference type="EMBL" id="VJMH01000210">
    <property type="protein sequence ID" value="KAF0717852.1"/>
    <property type="molecule type" value="Genomic_DNA"/>
</dbReference>
<dbReference type="OrthoDB" id="425534at2759"/>
<dbReference type="AlphaFoldDB" id="A0A485K6S0"/>
<keyword evidence="1" id="KW-0732">Signal</keyword>
<feature type="chain" id="PRO_5036355356" evidence="1">
    <location>
        <begin position="22"/>
        <end position="570"/>
    </location>
</feature>
<name>A0A485K6S0_9STRA</name>
<feature type="signal peptide" evidence="1">
    <location>
        <begin position="1"/>
        <end position="21"/>
    </location>
</feature>
<dbReference type="SUPFAM" id="SSF53474">
    <property type="entry name" value="alpha/beta-Hydrolases"/>
    <property type="match status" value="1"/>
</dbReference>
<dbReference type="EMBL" id="CAADRA010000210">
    <property type="protein sequence ID" value="VFT79256.1"/>
    <property type="molecule type" value="Genomic_DNA"/>
</dbReference>
<evidence type="ECO:0000313" key="4">
    <source>
        <dbReference type="Proteomes" id="UP000332933"/>
    </source>
</evidence>
<reference evidence="3 4" key="1">
    <citation type="submission" date="2019-03" db="EMBL/GenBank/DDBJ databases">
        <authorList>
            <person name="Gaulin E."/>
            <person name="Dumas B."/>
        </authorList>
    </citation>
    <scope>NUCLEOTIDE SEQUENCE [LARGE SCALE GENOMIC DNA]</scope>
    <source>
        <strain evidence="3">CBS 568.67</strain>
    </source>
</reference>
<reference evidence="2" key="2">
    <citation type="submission" date="2019-06" db="EMBL/GenBank/DDBJ databases">
        <title>Genomics analysis of Aphanomyces spp. identifies a new class of oomycete effector associated with host adaptation.</title>
        <authorList>
            <person name="Gaulin E."/>
        </authorList>
    </citation>
    <scope>NUCLEOTIDE SEQUENCE</scope>
    <source>
        <strain evidence="2">CBS 578.67</strain>
    </source>
</reference>
<dbReference type="InterPro" id="IPR029058">
    <property type="entry name" value="AB_hydrolase_fold"/>
</dbReference>
<protein>
    <submittedName>
        <fullName evidence="3">Aste57867_2052 protein</fullName>
    </submittedName>
</protein>